<feature type="compositionally biased region" description="Polar residues" evidence="1">
    <location>
        <begin position="273"/>
        <end position="282"/>
    </location>
</feature>
<dbReference type="Pfam" id="PF25813">
    <property type="entry name" value="zf_VAL1_N"/>
    <property type="match status" value="1"/>
</dbReference>
<feature type="compositionally biased region" description="Polar residues" evidence="1">
    <location>
        <begin position="326"/>
        <end position="343"/>
    </location>
</feature>
<dbReference type="PANTHER" id="PTHR46245">
    <property type="entry name" value="B3 DOMAIN-CONTAINING PROTEIN OS07G0563300"/>
    <property type="match status" value="1"/>
</dbReference>
<comment type="caution">
    <text evidence="3">The sequence shown here is derived from an EMBL/GenBank/DDBJ whole genome shotgun (WGS) entry which is preliminary data.</text>
</comment>
<dbReference type="PANTHER" id="PTHR46245:SF10">
    <property type="entry name" value="B3 DOMAIN-CONTAINING TRANSCRIPTION FACTOR VAL3"/>
    <property type="match status" value="1"/>
</dbReference>
<dbReference type="AlphaFoldDB" id="A0A835I9L2"/>
<gene>
    <name evidence="3" type="ORF">IFM89_035818</name>
</gene>
<proteinExistence type="predicted"/>
<sequence>MTSSCAVTTTTKICFNPDCKESKIERLRKGWRLRIGDFAELCDRCASAYEEGRFCEQYHTNAAGWRGCESCRKPLHCGCIVSIHSFVLLDAGGIECMACARKHSITSWSLLPLPLSERMKDTSGKNWTPVAVPNGVSGQWCPRNAATSQSQMFPLMLCQVDRSNGIHKVISGERPSVSGLERVLEDPSDRAVSGSLDVSVLDRIANKNAVPDMGVALNAFNREEGALDGLQDSCHHPREKGSVVTRKGMIDEPGLNSSVTQIYYEPHSNAHVNASLQSSNGTDDLLIPQHDKAVPYTSPNGRNGSTSVSGTQPPRQTPPPPLSKQFHANSQNGVDPSTETQMRNGKVRGDSRGRNQLLPRYWPKITDQELQQISGEYPIVC</sequence>
<reference evidence="3 4" key="1">
    <citation type="submission" date="2020-10" db="EMBL/GenBank/DDBJ databases">
        <title>The Coptis chinensis genome and diversification of protoberbering-type alkaloids.</title>
        <authorList>
            <person name="Wang B."/>
            <person name="Shu S."/>
            <person name="Song C."/>
            <person name="Liu Y."/>
        </authorList>
    </citation>
    <scope>NUCLEOTIDE SEQUENCE [LARGE SCALE GENOMIC DNA]</scope>
    <source>
        <strain evidence="3">HL-2020</strain>
        <tissue evidence="3">Leaf</tissue>
    </source>
</reference>
<dbReference type="EMBL" id="JADFTS010000004">
    <property type="protein sequence ID" value="KAF9611833.1"/>
    <property type="molecule type" value="Genomic_DNA"/>
</dbReference>
<feature type="region of interest" description="Disordered" evidence="1">
    <location>
        <begin position="273"/>
        <end position="355"/>
    </location>
</feature>
<feature type="region of interest" description="Disordered" evidence="1">
    <location>
        <begin position="230"/>
        <end position="252"/>
    </location>
</feature>
<evidence type="ECO:0000259" key="2">
    <source>
        <dbReference type="Pfam" id="PF25813"/>
    </source>
</evidence>
<dbReference type="InterPro" id="IPR057743">
    <property type="entry name" value="Zfn_VAL1-3_N"/>
</dbReference>
<evidence type="ECO:0000313" key="4">
    <source>
        <dbReference type="Proteomes" id="UP000631114"/>
    </source>
</evidence>
<dbReference type="Proteomes" id="UP000631114">
    <property type="component" value="Unassembled WGS sequence"/>
</dbReference>
<accession>A0A835I9L2</accession>
<name>A0A835I9L2_9MAGN</name>
<evidence type="ECO:0000256" key="1">
    <source>
        <dbReference type="SAM" id="MobiDB-lite"/>
    </source>
</evidence>
<organism evidence="3 4">
    <name type="scientific">Coptis chinensis</name>
    <dbReference type="NCBI Taxonomy" id="261450"/>
    <lineage>
        <taxon>Eukaryota</taxon>
        <taxon>Viridiplantae</taxon>
        <taxon>Streptophyta</taxon>
        <taxon>Embryophyta</taxon>
        <taxon>Tracheophyta</taxon>
        <taxon>Spermatophyta</taxon>
        <taxon>Magnoliopsida</taxon>
        <taxon>Ranunculales</taxon>
        <taxon>Ranunculaceae</taxon>
        <taxon>Coptidoideae</taxon>
        <taxon>Coptis</taxon>
    </lineage>
</organism>
<evidence type="ECO:0000313" key="3">
    <source>
        <dbReference type="EMBL" id="KAF9611833.1"/>
    </source>
</evidence>
<feature type="compositionally biased region" description="Polar residues" evidence="1">
    <location>
        <begin position="297"/>
        <end position="310"/>
    </location>
</feature>
<protein>
    <recommendedName>
        <fullName evidence="2">VAL1-3 N-terminal zinc finger domain-containing protein</fullName>
    </recommendedName>
</protein>
<dbReference type="OrthoDB" id="757982at2759"/>
<feature type="domain" description="VAL1-3 N-terminal zinc finger" evidence="2">
    <location>
        <begin position="58"/>
        <end position="105"/>
    </location>
</feature>
<keyword evidence="4" id="KW-1185">Reference proteome</keyword>